<accession>A0A2S9YGI7</accession>
<dbReference type="Gene3D" id="3.30.300.30">
    <property type="match status" value="1"/>
</dbReference>
<organism evidence="3 4">
    <name type="scientific">Enhygromyxa salina</name>
    <dbReference type="NCBI Taxonomy" id="215803"/>
    <lineage>
        <taxon>Bacteria</taxon>
        <taxon>Pseudomonadati</taxon>
        <taxon>Myxococcota</taxon>
        <taxon>Polyangia</taxon>
        <taxon>Nannocystales</taxon>
        <taxon>Nannocystaceae</taxon>
        <taxon>Enhygromyxa</taxon>
    </lineage>
</organism>
<dbReference type="PRINTS" id="PR00154">
    <property type="entry name" value="AMPBINDING"/>
</dbReference>
<dbReference type="InterPro" id="IPR025110">
    <property type="entry name" value="AMP-bd_C"/>
</dbReference>
<keyword evidence="4" id="KW-1185">Reference proteome</keyword>
<dbReference type="InterPro" id="IPR020459">
    <property type="entry name" value="AMP-binding"/>
</dbReference>
<comment type="caution">
    <text evidence="3">The sequence shown here is derived from an EMBL/GenBank/DDBJ whole genome shotgun (WGS) entry which is preliminary data.</text>
</comment>
<dbReference type="InterPro" id="IPR020845">
    <property type="entry name" value="AMP-binding_CS"/>
</dbReference>
<dbReference type="EMBL" id="PVNK01000054">
    <property type="protein sequence ID" value="PRQ04225.1"/>
    <property type="molecule type" value="Genomic_DNA"/>
</dbReference>
<protein>
    <submittedName>
        <fullName evidence="3">Tyrocidine synthase 3</fullName>
    </submittedName>
</protein>
<dbReference type="Proteomes" id="UP000237968">
    <property type="component" value="Unassembled WGS sequence"/>
</dbReference>
<dbReference type="PANTHER" id="PTHR45527">
    <property type="entry name" value="NONRIBOSOMAL PEPTIDE SYNTHETASE"/>
    <property type="match status" value="1"/>
</dbReference>
<evidence type="ECO:0000313" key="4">
    <source>
        <dbReference type="Proteomes" id="UP000237968"/>
    </source>
</evidence>
<dbReference type="GO" id="GO:0043041">
    <property type="term" value="P:amino acid activation for nonribosomal peptide biosynthetic process"/>
    <property type="evidence" value="ECO:0007669"/>
    <property type="project" value="TreeGrafter"/>
</dbReference>
<dbReference type="InterPro" id="IPR000873">
    <property type="entry name" value="AMP-dep_synth/lig_dom"/>
</dbReference>
<dbReference type="GO" id="GO:0044550">
    <property type="term" value="P:secondary metabolite biosynthetic process"/>
    <property type="evidence" value="ECO:0007669"/>
    <property type="project" value="TreeGrafter"/>
</dbReference>
<dbReference type="PANTHER" id="PTHR45527:SF1">
    <property type="entry name" value="FATTY ACID SYNTHASE"/>
    <property type="match status" value="1"/>
</dbReference>
<dbReference type="InterPro" id="IPR010071">
    <property type="entry name" value="AA_adenyl_dom"/>
</dbReference>
<feature type="domain" description="AMP-binding enzyme C-terminal" evidence="2">
    <location>
        <begin position="446"/>
        <end position="519"/>
    </location>
</feature>
<dbReference type="NCBIfam" id="TIGR01733">
    <property type="entry name" value="AA-adenyl-dom"/>
    <property type="match status" value="1"/>
</dbReference>
<dbReference type="SUPFAM" id="SSF56801">
    <property type="entry name" value="Acetyl-CoA synthetase-like"/>
    <property type="match status" value="1"/>
</dbReference>
<proteinExistence type="predicted"/>
<reference evidence="3 4" key="1">
    <citation type="submission" date="2018-03" db="EMBL/GenBank/DDBJ databases">
        <title>Draft Genome Sequences of the Obligatory Marine Myxobacteria Enhygromyxa salina SWB005.</title>
        <authorList>
            <person name="Poehlein A."/>
            <person name="Moghaddam J.A."/>
            <person name="Harms H."/>
            <person name="Alanjari M."/>
            <person name="Koenig G.M."/>
            <person name="Daniel R."/>
            <person name="Schaeberle T.F."/>
        </authorList>
    </citation>
    <scope>NUCLEOTIDE SEQUENCE [LARGE SCALE GENOMIC DNA]</scope>
    <source>
        <strain evidence="3 4">SWB005</strain>
    </source>
</reference>
<dbReference type="GO" id="GO:0005737">
    <property type="term" value="C:cytoplasm"/>
    <property type="evidence" value="ECO:0007669"/>
    <property type="project" value="TreeGrafter"/>
</dbReference>
<evidence type="ECO:0000259" key="1">
    <source>
        <dbReference type="Pfam" id="PF00501"/>
    </source>
</evidence>
<name>A0A2S9YGI7_9BACT</name>
<dbReference type="GO" id="GO:0031177">
    <property type="term" value="F:phosphopantetheine binding"/>
    <property type="evidence" value="ECO:0007669"/>
    <property type="project" value="TreeGrafter"/>
</dbReference>
<dbReference type="PROSITE" id="PS00455">
    <property type="entry name" value="AMP_BINDING"/>
    <property type="match status" value="1"/>
</dbReference>
<dbReference type="RefSeq" id="WP_181197381.1">
    <property type="nucleotide sequence ID" value="NZ_PVNK01000054.1"/>
</dbReference>
<feature type="domain" description="AMP-dependent synthetase/ligase" evidence="1">
    <location>
        <begin position="16"/>
        <end position="389"/>
    </location>
</feature>
<gene>
    <name evidence="3" type="primary">tycC_1</name>
    <name evidence="3" type="ORF">ENSA5_09690</name>
</gene>
<sequence length="535" mass="57385">MSEAIDCGLLHGAFLAAAAAHPERPALEVEGETVSYSELREQALAIAAGLARHRSEEGPPLTATLVHRSAAGFAGILGALCSGHGYVPMLPNLPPARIVLMLRRSGARSLVVDAAGQGVLDEVLDAAPQPLLVVLSEGEADEALRARHPRHSLIGRRELDGAAAAWVAPAVGADDIAYLLFTSGSTGEPKGVMVAHRNIARFLDVVVERYSLCETDRFSHLFEITFDLSLFDLFAAWKVGGCLCVPNAKQRLLPTKYVLDSKLSVWFSVPSAALLMKQMRALAPGAFPDLRLVLFCGEALPVSLASAFAEAAPNAVLENIYGPTELTLACTHYRWTAASVGECENEVVPIGDPFVGMRAKVVDEGLAEVAPGETGELLMTGPQRALGYWNDPERTAAAFMVPPGETELFYRTGDRVRRPKGDAPMTFLGRVDSQIKIHGYRVELGEIEAVMQREGGVDAAVALGWPKAPGGAKGVVGFIAQQGVDIDALIERMEELLPRYMVPRDIEVLDEFPLNQNGKIDRKALAARLDAAEDC</sequence>
<dbReference type="AlphaFoldDB" id="A0A2S9YGI7"/>
<dbReference type="Pfam" id="PF13193">
    <property type="entry name" value="AMP-binding_C"/>
    <property type="match status" value="1"/>
</dbReference>
<dbReference type="Gene3D" id="3.40.50.12780">
    <property type="entry name" value="N-terminal domain of ligase-like"/>
    <property type="match status" value="1"/>
</dbReference>
<evidence type="ECO:0000313" key="3">
    <source>
        <dbReference type="EMBL" id="PRQ04225.1"/>
    </source>
</evidence>
<dbReference type="InterPro" id="IPR045851">
    <property type="entry name" value="AMP-bd_C_sf"/>
</dbReference>
<dbReference type="InterPro" id="IPR042099">
    <property type="entry name" value="ANL_N_sf"/>
</dbReference>
<evidence type="ECO:0000259" key="2">
    <source>
        <dbReference type="Pfam" id="PF13193"/>
    </source>
</evidence>
<dbReference type="Pfam" id="PF00501">
    <property type="entry name" value="AMP-binding"/>
    <property type="match status" value="1"/>
</dbReference>